<keyword evidence="4" id="KW-1185">Reference proteome</keyword>
<feature type="transmembrane region" description="Helical" evidence="2">
    <location>
        <begin position="215"/>
        <end position="239"/>
    </location>
</feature>
<dbReference type="Gene3D" id="3.10.450.50">
    <property type="match status" value="1"/>
</dbReference>
<dbReference type="SUPFAM" id="SSF54427">
    <property type="entry name" value="NTF2-like"/>
    <property type="match status" value="1"/>
</dbReference>
<feature type="region of interest" description="Disordered" evidence="1">
    <location>
        <begin position="1"/>
        <end position="176"/>
    </location>
</feature>
<sequence length="357" mass="37750">MSNPPESERPESAIDEAAEAGHGDMHDQAPDPSAGDQASPTEDSGEPNTDTEPADSGAPAGPVDSGEDENHGAPGEDSGGEEPDGDVRHGSGDPHQDAPDQDSTEGPDSGEPAAEQADPEPATEVIAAPPADEPATEVIDPSGLAEPPQPERPQRRFTAPSSFDAAGTRRIDTPPDPATEIIATAPAQGMKTAAPQHIPPRGEAPKPPAVVHRSWGWVIALLLVIAALVAVAVLGTVLLTRDNSTRVSEEDRVRETIEKFDVAIQSGDLATLRSITCGATLDSYVKYTDAEWREIHSRVAAAKQYPVVASIDQIVINGDHAEANVTAFMAHAPQTRSTRSFDLQYRDEQWKICQMSQ</sequence>
<feature type="compositionally biased region" description="Basic and acidic residues" evidence="1">
    <location>
        <begin position="1"/>
        <end position="12"/>
    </location>
</feature>
<gene>
    <name evidence="3" type="ORF">C731_0545</name>
</gene>
<keyword evidence="2" id="KW-0472">Membrane</keyword>
<protein>
    <submittedName>
        <fullName evidence="3">Uncharacterized protein</fullName>
    </submittedName>
</protein>
<evidence type="ECO:0000256" key="2">
    <source>
        <dbReference type="SAM" id="Phobius"/>
    </source>
</evidence>
<dbReference type="eggNOG" id="COG3115">
    <property type="taxonomic scope" value="Bacteria"/>
</dbReference>
<dbReference type="InterPro" id="IPR032710">
    <property type="entry name" value="NTF2-like_dom_sf"/>
</dbReference>
<feature type="compositionally biased region" description="Basic and acidic residues" evidence="1">
    <location>
        <begin position="85"/>
        <end position="98"/>
    </location>
</feature>
<feature type="compositionally biased region" description="Polar residues" evidence="1">
    <location>
        <begin position="36"/>
        <end position="51"/>
    </location>
</feature>
<dbReference type="STRING" id="1122247.GCA_000379865_01990"/>
<accession>K5BH75</accession>
<comment type="caution">
    <text evidence="3">The sequence shown here is derived from an EMBL/GenBank/DDBJ whole genome shotgun (WGS) entry which is preliminary data.</text>
</comment>
<feature type="compositionally biased region" description="Basic and acidic residues" evidence="1">
    <location>
        <begin position="19"/>
        <end position="29"/>
    </location>
</feature>
<evidence type="ECO:0000313" key="3">
    <source>
        <dbReference type="EMBL" id="EKF25432.1"/>
    </source>
</evidence>
<dbReference type="OrthoDB" id="4485830at2"/>
<evidence type="ECO:0000313" key="4">
    <source>
        <dbReference type="Proteomes" id="UP000006265"/>
    </source>
</evidence>
<dbReference type="EMBL" id="AMRA01000015">
    <property type="protein sequence ID" value="EKF25432.1"/>
    <property type="molecule type" value="Genomic_DNA"/>
</dbReference>
<feature type="compositionally biased region" description="Low complexity" evidence="1">
    <location>
        <begin position="111"/>
        <end position="124"/>
    </location>
</feature>
<keyword evidence="2" id="KW-1133">Transmembrane helix</keyword>
<evidence type="ECO:0000256" key="1">
    <source>
        <dbReference type="SAM" id="MobiDB-lite"/>
    </source>
</evidence>
<reference evidence="3 4" key="1">
    <citation type="journal article" date="2012" name="J. Bacteriol.">
        <title>Genome sequence of Mycobacterium hassiacum DSM 44199, a rare source of heat-stable mycobacterial proteins.</title>
        <authorList>
            <person name="Tiago I."/>
            <person name="Maranha A."/>
            <person name="Mendes V."/>
            <person name="Alarico S."/>
            <person name="Moynihan P.J."/>
            <person name="Clarke A.J."/>
            <person name="Macedo-Ribeiro S."/>
            <person name="Pereira P.J."/>
            <person name="Empadinhas N."/>
        </authorList>
    </citation>
    <scope>NUCLEOTIDE SEQUENCE [LARGE SCALE GENOMIC DNA]</scope>
    <source>
        <strain evidence="4">DSM 44199 / CIP 105218 / JCM 12690 / 3849</strain>
    </source>
</reference>
<keyword evidence="2" id="KW-0812">Transmembrane</keyword>
<name>K5BH75_MYCHD</name>
<organism evidence="3 4">
    <name type="scientific">Mycolicibacterium hassiacum (strain DSM 44199 / CIP 105218 / JCM 12690 / 3849)</name>
    <name type="common">Mycobacterium hassiacum</name>
    <dbReference type="NCBI Taxonomy" id="1122247"/>
    <lineage>
        <taxon>Bacteria</taxon>
        <taxon>Bacillati</taxon>
        <taxon>Actinomycetota</taxon>
        <taxon>Actinomycetes</taxon>
        <taxon>Mycobacteriales</taxon>
        <taxon>Mycobacteriaceae</taxon>
        <taxon>Mycolicibacterium</taxon>
    </lineage>
</organism>
<proteinExistence type="predicted"/>
<dbReference type="Proteomes" id="UP000006265">
    <property type="component" value="Unassembled WGS sequence"/>
</dbReference>
<dbReference type="PATRIC" id="fig|1122247.3.peg.521"/>
<dbReference type="AlphaFoldDB" id="K5BH75"/>